<dbReference type="InterPro" id="IPR011598">
    <property type="entry name" value="bHLH_dom"/>
</dbReference>
<dbReference type="GO" id="GO:0003700">
    <property type="term" value="F:DNA-binding transcription factor activity"/>
    <property type="evidence" value="ECO:0007669"/>
    <property type="project" value="InterPro"/>
</dbReference>
<evidence type="ECO:0000256" key="3">
    <source>
        <dbReference type="SAM" id="MobiDB-lite"/>
    </source>
</evidence>
<dbReference type="Proteomes" id="UP000036987">
    <property type="component" value="Unassembled WGS sequence"/>
</dbReference>
<evidence type="ECO:0000256" key="1">
    <source>
        <dbReference type="ARBA" id="ARBA00023015"/>
    </source>
</evidence>
<keyword evidence="2" id="KW-0804">Transcription</keyword>
<evidence type="ECO:0000313" key="6">
    <source>
        <dbReference type="Proteomes" id="UP000036987"/>
    </source>
</evidence>
<dbReference type="GO" id="GO:0046983">
    <property type="term" value="F:protein dimerization activity"/>
    <property type="evidence" value="ECO:0007669"/>
    <property type="project" value="InterPro"/>
</dbReference>
<feature type="region of interest" description="Disordered" evidence="3">
    <location>
        <begin position="414"/>
        <end position="443"/>
    </location>
</feature>
<protein>
    <recommendedName>
        <fullName evidence="4">BHLH domain-containing protein</fullName>
    </recommendedName>
</protein>
<keyword evidence="6" id="KW-1185">Reference proteome</keyword>
<feature type="region of interest" description="Disordered" evidence="3">
    <location>
        <begin position="480"/>
        <end position="539"/>
    </location>
</feature>
<dbReference type="AlphaFoldDB" id="A0A0K9PAW7"/>
<dbReference type="PANTHER" id="PTHR46196">
    <property type="entry name" value="TRANSCRIPTION FACTOR BHLH155-LIKE ISOFORM X1-RELATED"/>
    <property type="match status" value="1"/>
</dbReference>
<reference evidence="6" key="1">
    <citation type="journal article" date="2016" name="Nature">
        <title>The genome of the seagrass Zostera marina reveals angiosperm adaptation to the sea.</title>
        <authorList>
            <person name="Olsen J.L."/>
            <person name="Rouze P."/>
            <person name="Verhelst B."/>
            <person name="Lin Y.-C."/>
            <person name="Bayer T."/>
            <person name="Collen J."/>
            <person name="Dattolo E."/>
            <person name="De Paoli E."/>
            <person name="Dittami S."/>
            <person name="Maumus F."/>
            <person name="Michel G."/>
            <person name="Kersting A."/>
            <person name="Lauritano C."/>
            <person name="Lohaus R."/>
            <person name="Toepel M."/>
            <person name="Tonon T."/>
            <person name="Vanneste K."/>
            <person name="Amirebrahimi M."/>
            <person name="Brakel J."/>
            <person name="Bostroem C."/>
            <person name="Chovatia M."/>
            <person name="Grimwood J."/>
            <person name="Jenkins J.W."/>
            <person name="Jueterbock A."/>
            <person name="Mraz A."/>
            <person name="Stam W.T."/>
            <person name="Tice H."/>
            <person name="Bornberg-Bauer E."/>
            <person name="Green P.J."/>
            <person name="Pearson G.A."/>
            <person name="Procaccini G."/>
            <person name="Duarte C.M."/>
            <person name="Schmutz J."/>
            <person name="Reusch T.B.H."/>
            <person name="Van de Peer Y."/>
        </authorList>
    </citation>
    <scope>NUCLEOTIDE SEQUENCE [LARGE SCALE GENOMIC DNA]</scope>
    <source>
        <strain evidence="6">cv. Finnish</strain>
    </source>
</reference>
<evidence type="ECO:0000313" key="5">
    <source>
        <dbReference type="EMBL" id="KMZ65335.1"/>
    </source>
</evidence>
<gene>
    <name evidence="5" type="ORF">ZOSMA_327G00080</name>
</gene>
<dbReference type="Pfam" id="PF14215">
    <property type="entry name" value="bHLH-MYC_N"/>
    <property type="match status" value="1"/>
</dbReference>
<feature type="domain" description="BHLH" evidence="4">
    <location>
        <begin position="525"/>
        <end position="574"/>
    </location>
</feature>
<evidence type="ECO:0000259" key="4">
    <source>
        <dbReference type="PROSITE" id="PS50888"/>
    </source>
</evidence>
<dbReference type="EMBL" id="LFYR01001049">
    <property type="protein sequence ID" value="KMZ65335.1"/>
    <property type="molecule type" value="Genomic_DNA"/>
</dbReference>
<dbReference type="InterPro" id="IPR025610">
    <property type="entry name" value="MYC/MYB_N"/>
</dbReference>
<feature type="compositionally biased region" description="Basic residues" evidence="3">
    <location>
        <begin position="515"/>
        <end position="525"/>
    </location>
</feature>
<dbReference type="OrthoDB" id="778365at2759"/>
<proteinExistence type="predicted"/>
<organism evidence="5 6">
    <name type="scientific">Zostera marina</name>
    <name type="common">Eelgrass</name>
    <dbReference type="NCBI Taxonomy" id="29655"/>
    <lineage>
        <taxon>Eukaryota</taxon>
        <taxon>Viridiplantae</taxon>
        <taxon>Streptophyta</taxon>
        <taxon>Embryophyta</taxon>
        <taxon>Tracheophyta</taxon>
        <taxon>Spermatophyta</taxon>
        <taxon>Magnoliopsida</taxon>
        <taxon>Liliopsida</taxon>
        <taxon>Zosteraceae</taxon>
        <taxon>Zostera</taxon>
    </lineage>
</organism>
<dbReference type="Pfam" id="PF23176">
    <property type="entry name" value="bHLH_LHW"/>
    <property type="match status" value="1"/>
</dbReference>
<accession>A0A0K9PAW7</accession>
<comment type="caution">
    <text evidence="5">The sequence shown here is derived from an EMBL/GenBank/DDBJ whole genome shotgun (WGS) entry which is preliminary data.</text>
</comment>
<evidence type="ECO:0000256" key="2">
    <source>
        <dbReference type="ARBA" id="ARBA00023163"/>
    </source>
</evidence>
<dbReference type="PROSITE" id="PS50888">
    <property type="entry name" value="BHLH"/>
    <property type="match status" value="1"/>
</dbReference>
<dbReference type="OMA" id="YESNESH"/>
<dbReference type="PANTHER" id="PTHR46196:SF3">
    <property type="entry name" value="TRANSCRIPTION FACTOR LHW-LIKE ISOFORM X1"/>
    <property type="match status" value="1"/>
</dbReference>
<feature type="compositionally biased region" description="Basic and acidic residues" evidence="3">
    <location>
        <begin position="498"/>
        <end position="507"/>
    </location>
</feature>
<name>A0A0K9PAW7_ZOSMR</name>
<dbReference type="InterPro" id="IPR043561">
    <property type="entry name" value="LHW-like"/>
</dbReference>
<keyword evidence="1" id="KW-0805">Transcription regulation</keyword>
<sequence length="705" mass="79119">MGPNVMVKQLLKNVCNNSPWNYAVFWKIQQADNNTLLAWEDGYCENLNPTNYLEEPNELYTATSRFLSFDGKIDADNGYLPGSKCPIELTVANMSNHLYILGVGIVGNVPLIGSHCWIHANSQFLSEYPVEWHLQITSGIKTILLIPVLHGVVQLGSLQSIVENTSMVINIKNMLDFLEDIVESNSPFSMTSINHLPSPDITYDSLLDQPPSKKHSMSLNIEQVITTEHAIANTDQHLSLPPFMIHNSLPLRQTDMQQEFGTNLELPFDENFPSESMSDLLSMLPEDCDLPFPPCLSLDYEPDSSFLNKISCFANEDISPIPTRNSDHDKPIQPLNPILLTQPTSSISCQTNLGCKQYDSYFSVDDPTWKDLIENFSELEDILPTLSVNYESNESHIKNNSHDACQKREIFDNLTDDNQTEHHSDEVPLNSRHSIKTSSNSSGDIMCSCVTQNKSAETCLLEEDHLGHRNHADSGVVGDGMDVAFKSSPVHSTSNSGGEEKYTRAPKNETNSIKKSSKVVKKKSKSGGDAQKQRPRDRQLIQDRMKELRELVPQSEKCSIDSLLERTIMHMMFLKSLSTQAAKLNKCAKQKIDHENKNSNIGATWAYELGCKPEVVSPILVENLGQPGHMLVEMLCNEYCDFLEIAQIIKKSEIIILTGAMEKRCDQLWACFIIEASKGFDRLDILWPLMCLLQHNNGAITNVII</sequence>